<evidence type="ECO:0000259" key="7">
    <source>
        <dbReference type="Pfam" id="PF07005"/>
    </source>
</evidence>
<dbReference type="eggNOG" id="COG3395">
    <property type="taxonomic scope" value="Bacteria"/>
</dbReference>
<dbReference type="Pfam" id="PF17042">
    <property type="entry name" value="NBD_C"/>
    <property type="match status" value="1"/>
</dbReference>
<feature type="domain" description="Four-carbon acid sugar kinase nucleotide binding" evidence="8">
    <location>
        <begin position="270"/>
        <end position="436"/>
    </location>
</feature>
<dbReference type="InterPro" id="IPR010737">
    <property type="entry name" value="4-carb_acid_sugar_kinase_N"/>
</dbReference>
<dbReference type="SUPFAM" id="SSF142764">
    <property type="entry name" value="YgbK-like"/>
    <property type="match status" value="1"/>
</dbReference>
<organism evidence="9">
    <name type="scientific">Rhizobium leguminosarum</name>
    <dbReference type="NCBI Taxonomy" id="384"/>
    <lineage>
        <taxon>Bacteria</taxon>
        <taxon>Pseudomonadati</taxon>
        <taxon>Pseudomonadota</taxon>
        <taxon>Alphaproteobacteria</taxon>
        <taxon>Hyphomicrobiales</taxon>
        <taxon>Rhizobiaceae</taxon>
        <taxon>Rhizobium/Agrobacterium group</taxon>
        <taxon>Rhizobium</taxon>
    </lineage>
</organism>
<accession>A0A179BD31</accession>
<dbReference type="EMBL" id="LWBS01000439">
    <property type="protein sequence ID" value="OAP89300.1"/>
    <property type="molecule type" value="Genomic_DNA"/>
</dbReference>
<dbReference type="GO" id="GO:0016301">
    <property type="term" value="F:kinase activity"/>
    <property type="evidence" value="ECO:0007669"/>
    <property type="project" value="UniProtKB-KW"/>
</dbReference>
<keyword evidence="4" id="KW-0418">Kinase</keyword>
<reference evidence="9" key="1">
    <citation type="submission" date="2016-04" db="EMBL/GenBank/DDBJ databases">
        <title>Fast-growing isolate from the root nodules of Vavilovia formosa.</title>
        <authorList>
            <person name="Kimeklis A."/>
            <person name="Safronova V."/>
            <person name="Belimov A."/>
            <person name="Andronov E."/>
        </authorList>
    </citation>
    <scope>NUCLEOTIDE SEQUENCE [LARGE SCALE GENOMIC DNA]</scope>
    <source>
        <strain evidence="9">Vaf-46</strain>
    </source>
</reference>
<evidence type="ECO:0000256" key="6">
    <source>
        <dbReference type="ARBA" id="ARBA00023277"/>
    </source>
</evidence>
<keyword evidence="3" id="KW-0547">Nucleotide-binding</keyword>
<proteinExistence type="inferred from homology"/>
<gene>
    <name evidence="9" type="ORF">A4U53_06930</name>
</gene>
<keyword evidence="6" id="KW-0119">Carbohydrate metabolism</keyword>
<comment type="caution">
    <text evidence="9">The sequence shown here is derived from an EMBL/GenBank/DDBJ whole genome shotgun (WGS) entry which is preliminary data.</text>
</comment>
<dbReference type="InterPro" id="IPR031475">
    <property type="entry name" value="NBD_C"/>
</dbReference>
<evidence type="ECO:0000256" key="2">
    <source>
        <dbReference type="ARBA" id="ARBA00022679"/>
    </source>
</evidence>
<evidence type="ECO:0000259" key="8">
    <source>
        <dbReference type="Pfam" id="PF17042"/>
    </source>
</evidence>
<evidence type="ECO:0000256" key="4">
    <source>
        <dbReference type="ARBA" id="ARBA00022777"/>
    </source>
</evidence>
<dbReference type="Gene3D" id="3.40.50.10840">
    <property type="entry name" value="Putative sugar-binding, N-terminal domain"/>
    <property type="match status" value="1"/>
</dbReference>
<protein>
    <submittedName>
        <fullName evidence="9">Hrp-dependent type III effector protein</fullName>
    </submittedName>
</protein>
<name>A0A179BD31_RHILE</name>
<comment type="similarity">
    <text evidence="1">Belongs to the four-carbon acid sugar kinase family.</text>
</comment>
<dbReference type="Pfam" id="PF07005">
    <property type="entry name" value="SBD_N"/>
    <property type="match status" value="1"/>
</dbReference>
<dbReference type="Gene3D" id="3.40.980.20">
    <property type="entry name" value="Four-carbon acid sugar kinase, nucleotide binding domain"/>
    <property type="match status" value="1"/>
</dbReference>
<dbReference type="InterPro" id="IPR042213">
    <property type="entry name" value="NBD_C_sf"/>
</dbReference>
<dbReference type="GO" id="GO:0005524">
    <property type="term" value="F:ATP binding"/>
    <property type="evidence" value="ECO:0007669"/>
    <property type="project" value="UniProtKB-KW"/>
</dbReference>
<feature type="domain" description="Four-carbon acid sugar kinase N-terminal" evidence="7">
    <location>
        <begin position="8"/>
        <end position="243"/>
    </location>
</feature>
<evidence type="ECO:0000256" key="1">
    <source>
        <dbReference type="ARBA" id="ARBA00005715"/>
    </source>
</evidence>
<evidence type="ECO:0000256" key="5">
    <source>
        <dbReference type="ARBA" id="ARBA00022840"/>
    </source>
</evidence>
<evidence type="ECO:0000256" key="3">
    <source>
        <dbReference type="ARBA" id="ARBA00022741"/>
    </source>
</evidence>
<evidence type="ECO:0000313" key="9">
    <source>
        <dbReference type="EMBL" id="OAP89300.1"/>
    </source>
</evidence>
<sequence>MDEPLVSYYGDDFTGSTDVMEALASNGVSTVLFLDIPTPELLARFRDCRAIGIAGTSRSETPEWMQEHLARAFKWLNSLGGDICHYKVCSTFDSSPEIGNLGKAIEIGRSVFGQSVVPVIVGAPQLKRYTAFGNLFAAYQGRIFRIDRHPVMSRHPVTPMDEADLAVHLSKQTRLPVLVADLVAITATDADARVDELASASEGILLIDVDSEATQEAAGRQLLRVTGRSGRFVAGSSGVEYALLSAWRRSGFIGASSAEFPDIGPVDRLAVVSGSVSPTTERQIRTAVDNGFESIALDPLALVSENGEGAINAAVEAGTQQLRQGKSVILYTALGPSADRGADVDRIPGARHRLGTALGTILLRLIENEGLSRAVVAGGDTSSHALRQLKIDALTTLLPLPQTPGSPLCLAHGNYQPTNGLQIALKGGQVGTDGYFTQIRDGKEALMVSRLGAEKRVDRRIK</sequence>
<dbReference type="InterPro" id="IPR037051">
    <property type="entry name" value="4-carb_acid_sugar_kinase_N_sf"/>
</dbReference>
<dbReference type="AlphaFoldDB" id="A0A179BD31"/>
<keyword evidence="5" id="KW-0067">ATP-binding</keyword>
<keyword evidence="2" id="KW-0808">Transferase</keyword>